<name>A0ABU1UEK2_9MICC</name>
<dbReference type="InterPro" id="IPR029050">
    <property type="entry name" value="Immunoprotect_excell_Ig-like"/>
</dbReference>
<dbReference type="Proteomes" id="UP001252243">
    <property type="component" value="Unassembled WGS sequence"/>
</dbReference>
<gene>
    <name evidence="9" type="ORF">J2X01_002923</name>
</gene>
<accession>A0ABU1UEK2</accession>
<feature type="transmembrane region" description="Helical" evidence="6">
    <location>
        <begin position="92"/>
        <end position="114"/>
    </location>
</feature>
<organism evidence="9 10">
    <name type="scientific">Arthrobacter ginsengisoli</name>
    <dbReference type="NCBI Taxonomy" id="1356565"/>
    <lineage>
        <taxon>Bacteria</taxon>
        <taxon>Bacillati</taxon>
        <taxon>Actinomycetota</taxon>
        <taxon>Actinomycetes</taxon>
        <taxon>Micrococcales</taxon>
        <taxon>Micrococcaceae</taxon>
        <taxon>Arthrobacter</taxon>
    </lineage>
</organism>
<keyword evidence="2 6" id="KW-0812">Transmembrane</keyword>
<dbReference type="PANTHER" id="PTHR21016:SF25">
    <property type="entry name" value="TM2 DOMAIN-CONTAINING PROTEIN DDB_G0277895-RELATED"/>
    <property type="match status" value="1"/>
</dbReference>
<dbReference type="Pfam" id="PF05154">
    <property type="entry name" value="TM2"/>
    <property type="match status" value="1"/>
</dbReference>
<evidence type="ECO:0000256" key="5">
    <source>
        <dbReference type="ARBA" id="ARBA00023136"/>
    </source>
</evidence>
<evidence type="ECO:0000259" key="8">
    <source>
        <dbReference type="Pfam" id="PF11611"/>
    </source>
</evidence>
<keyword evidence="5 6" id="KW-0472">Membrane</keyword>
<evidence type="ECO:0000313" key="9">
    <source>
        <dbReference type="EMBL" id="MDR7083628.1"/>
    </source>
</evidence>
<keyword evidence="3" id="KW-0732">Signal</keyword>
<proteinExistence type="predicted"/>
<dbReference type="RefSeq" id="WP_310058681.1">
    <property type="nucleotide sequence ID" value="NZ_JAVDVQ010000012.1"/>
</dbReference>
<comment type="caution">
    <text evidence="9">The sequence shown here is derived from an EMBL/GenBank/DDBJ whole genome shotgun (WGS) entry which is preliminary data.</text>
</comment>
<reference evidence="9 10" key="1">
    <citation type="submission" date="2023-07" db="EMBL/GenBank/DDBJ databases">
        <title>Sorghum-associated microbial communities from plants grown in Nebraska, USA.</title>
        <authorList>
            <person name="Schachtman D."/>
        </authorList>
    </citation>
    <scope>NUCLEOTIDE SEQUENCE [LARGE SCALE GENOMIC DNA]</scope>
    <source>
        <strain evidence="9 10">BE167</strain>
    </source>
</reference>
<feature type="domain" description="DUF4352" evidence="8">
    <location>
        <begin position="219"/>
        <end position="302"/>
    </location>
</feature>
<dbReference type="EMBL" id="JAVDVQ010000012">
    <property type="protein sequence ID" value="MDR7083628.1"/>
    <property type="molecule type" value="Genomic_DNA"/>
</dbReference>
<feature type="transmembrane region" description="Helical" evidence="6">
    <location>
        <begin position="66"/>
        <end position="86"/>
    </location>
</feature>
<dbReference type="InterPro" id="IPR050932">
    <property type="entry name" value="TM2D1-3-like"/>
</dbReference>
<evidence type="ECO:0000313" key="10">
    <source>
        <dbReference type="Proteomes" id="UP001252243"/>
    </source>
</evidence>
<dbReference type="PANTHER" id="PTHR21016">
    <property type="entry name" value="BETA-AMYLOID BINDING PROTEIN-RELATED"/>
    <property type="match status" value="1"/>
</dbReference>
<dbReference type="Pfam" id="PF11611">
    <property type="entry name" value="DUF4352"/>
    <property type="match status" value="1"/>
</dbReference>
<evidence type="ECO:0000256" key="4">
    <source>
        <dbReference type="ARBA" id="ARBA00022989"/>
    </source>
</evidence>
<sequence length="314" mass="31765">MSQPTPPPVGPKATYPPAPAPYAGAPSAYPGAPTAYPGAPSAYPGAPTAFQGPQPGQQSAVGSKSFLTAWLLSLIVGVFGVDRFYLGKIGTGILKLVTAGGAGIWVLVDLILILTNKQTDKHGYKLAGYDQHKKVALIVTGVVVVFGFIFNATRPAPALTPAAAPAATTAASAAPAATNAAEAATGAKVGEPFTADMGNGNVARITIVSAAYGPVASTGPLATPATNGGYLILDVLWETDKGETSSNPLYFKAKDADGRSANTELVIDDQIGSGEVPAGDKARGKVAFDIKPGTSTVIVTTPLLQEAARVQVTP</sequence>
<feature type="transmembrane region" description="Helical" evidence="6">
    <location>
        <begin position="135"/>
        <end position="153"/>
    </location>
</feature>
<evidence type="ECO:0000259" key="7">
    <source>
        <dbReference type="Pfam" id="PF05154"/>
    </source>
</evidence>
<evidence type="ECO:0000256" key="2">
    <source>
        <dbReference type="ARBA" id="ARBA00022692"/>
    </source>
</evidence>
<evidence type="ECO:0000256" key="6">
    <source>
        <dbReference type="SAM" id="Phobius"/>
    </source>
</evidence>
<comment type="subcellular location">
    <subcellularLocation>
        <location evidence="1">Membrane</location>
        <topology evidence="1">Multi-pass membrane protein</topology>
    </subcellularLocation>
</comment>
<evidence type="ECO:0000256" key="3">
    <source>
        <dbReference type="ARBA" id="ARBA00022729"/>
    </source>
</evidence>
<keyword evidence="4 6" id="KW-1133">Transmembrane helix</keyword>
<evidence type="ECO:0000256" key="1">
    <source>
        <dbReference type="ARBA" id="ARBA00004141"/>
    </source>
</evidence>
<keyword evidence="10" id="KW-1185">Reference proteome</keyword>
<dbReference type="Gene3D" id="2.60.40.1240">
    <property type="match status" value="1"/>
</dbReference>
<dbReference type="InterPro" id="IPR029051">
    <property type="entry name" value="DUF4352"/>
</dbReference>
<dbReference type="InterPro" id="IPR007829">
    <property type="entry name" value="TM2"/>
</dbReference>
<feature type="domain" description="TM2" evidence="7">
    <location>
        <begin position="63"/>
        <end position="111"/>
    </location>
</feature>
<protein>
    <submittedName>
        <fullName evidence="9">TM2 domain-containing membrane protein YozV</fullName>
    </submittedName>
</protein>